<evidence type="ECO:0000313" key="8">
    <source>
        <dbReference type="Proteomes" id="UP001142055"/>
    </source>
</evidence>
<evidence type="ECO:0000256" key="5">
    <source>
        <dbReference type="ARBA" id="ARBA00023239"/>
    </source>
</evidence>
<evidence type="ECO:0000256" key="4">
    <source>
        <dbReference type="ARBA" id="ARBA00023157"/>
    </source>
</evidence>
<accession>A0A9Q0M4H8</accession>
<dbReference type="GO" id="GO:0008081">
    <property type="term" value="F:phosphoric diester hydrolase activity"/>
    <property type="evidence" value="ECO:0007669"/>
    <property type="project" value="InterPro"/>
</dbReference>
<keyword evidence="2" id="KW-0479">Metal-binding</keyword>
<dbReference type="GO" id="GO:0046872">
    <property type="term" value="F:metal ion binding"/>
    <property type="evidence" value="ECO:0007669"/>
    <property type="project" value="UniProtKB-KW"/>
</dbReference>
<dbReference type="SUPFAM" id="SSF51695">
    <property type="entry name" value="PLC-like phosphodiesterases"/>
    <property type="match status" value="1"/>
</dbReference>
<evidence type="ECO:0000313" key="7">
    <source>
        <dbReference type="EMBL" id="KAJ6217412.1"/>
    </source>
</evidence>
<protein>
    <recommendedName>
        <fullName evidence="6">Phosphatidylinositol-specific phospholipase C X domain-containing protein</fullName>
    </recommendedName>
</protein>
<evidence type="ECO:0000256" key="3">
    <source>
        <dbReference type="ARBA" id="ARBA00022842"/>
    </source>
</evidence>
<dbReference type="GO" id="GO:0016829">
    <property type="term" value="F:lyase activity"/>
    <property type="evidence" value="ECO:0007669"/>
    <property type="project" value="UniProtKB-KW"/>
</dbReference>
<dbReference type="AlphaFoldDB" id="A0A9Q0M4H8"/>
<sequence length="325" mass="37656">MSKIPDSRPLQLLSIPGTHDSLARYGGEQFQCQTMQLHDQLEAGIRALDMRCRHVANSFLIYHAFVYQHISFDQVLQICRTFLKSNPTEMIIMRIKKEWLAEGNTRDFEATFRQQYLNKFPELFWIPSKLSDVNNLTLGQVRGKIVIFQDFDSRRRLDENGNTTSIIYGPHWTDTIIQDDFTLLTIWSLYSKWLKVKSHLYATNASLNANSTHQQDVRPFYVNFLSGSIGAKPYFVASGHTKWGSDAPRQYFGLVNSHSPYHYDDFPRDKCMLGGRYCLVYFDGTNMLTYHRLTTEPFRFVGIIYSDFPGCGLIRTIVDINDNIV</sequence>
<evidence type="ECO:0000256" key="1">
    <source>
        <dbReference type="ARBA" id="ARBA00000110"/>
    </source>
</evidence>
<dbReference type="OMA" id="PWFVASG"/>
<dbReference type="InterPro" id="IPR017946">
    <property type="entry name" value="PLC-like_Pdiesterase_TIM-brl"/>
</dbReference>
<dbReference type="PROSITE" id="PS50007">
    <property type="entry name" value="PIPLC_X_DOMAIN"/>
    <property type="match status" value="1"/>
</dbReference>
<keyword evidence="4" id="KW-1015">Disulfide bond</keyword>
<gene>
    <name evidence="7" type="ORF">RDWZM_008569</name>
</gene>
<dbReference type="InterPro" id="IPR000909">
    <property type="entry name" value="PLipase_C_PInositol-sp_X_dom"/>
</dbReference>
<dbReference type="Pfam" id="PF00388">
    <property type="entry name" value="PI-PLC-X"/>
    <property type="match status" value="1"/>
</dbReference>
<name>A0A9Q0M4H8_BLOTA</name>
<feature type="domain" description="Phosphatidylinositol-specific phospholipase C X" evidence="6">
    <location>
        <begin position="6"/>
        <end position="150"/>
    </location>
</feature>
<evidence type="ECO:0000259" key="6">
    <source>
        <dbReference type="SMART" id="SM00148"/>
    </source>
</evidence>
<dbReference type="CDD" id="cd08586">
    <property type="entry name" value="PI-PLCc_BcPLC_like"/>
    <property type="match status" value="1"/>
</dbReference>
<dbReference type="InterPro" id="IPR051057">
    <property type="entry name" value="PI-PLC_domain"/>
</dbReference>
<dbReference type="PANTHER" id="PTHR13593">
    <property type="match status" value="1"/>
</dbReference>
<keyword evidence="8" id="KW-1185">Reference proteome</keyword>
<dbReference type="Gene3D" id="3.20.20.190">
    <property type="entry name" value="Phosphatidylinositol (PI) phosphodiesterase"/>
    <property type="match status" value="1"/>
</dbReference>
<comment type="caution">
    <text evidence="7">The sequence shown here is derived from an EMBL/GenBank/DDBJ whole genome shotgun (WGS) entry which is preliminary data.</text>
</comment>
<reference evidence="7" key="1">
    <citation type="submission" date="2022-12" db="EMBL/GenBank/DDBJ databases">
        <title>Genome assemblies of Blomia tropicalis.</title>
        <authorList>
            <person name="Cui Y."/>
        </authorList>
    </citation>
    <scope>NUCLEOTIDE SEQUENCE</scope>
    <source>
        <tissue evidence="7">Adult mites</tissue>
    </source>
</reference>
<dbReference type="EMBL" id="JAPWDV010000003">
    <property type="protein sequence ID" value="KAJ6217412.1"/>
    <property type="molecule type" value="Genomic_DNA"/>
</dbReference>
<keyword evidence="5" id="KW-0456">Lyase</keyword>
<dbReference type="GO" id="GO:0006629">
    <property type="term" value="P:lipid metabolic process"/>
    <property type="evidence" value="ECO:0007669"/>
    <property type="project" value="InterPro"/>
</dbReference>
<proteinExistence type="predicted"/>
<dbReference type="PANTHER" id="PTHR13593:SF113">
    <property type="entry name" value="SI:DKEY-266F7.9"/>
    <property type="match status" value="1"/>
</dbReference>
<evidence type="ECO:0000256" key="2">
    <source>
        <dbReference type="ARBA" id="ARBA00022723"/>
    </source>
</evidence>
<organism evidence="7 8">
    <name type="scientific">Blomia tropicalis</name>
    <name type="common">Mite</name>
    <dbReference type="NCBI Taxonomy" id="40697"/>
    <lineage>
        <taxon>Eukaryota</taxon>
        <taxon>Metazoa</taxon>
        <taxon>Ecdysozoa</taxon>
        <taxon>Arthropoda</taxon>
        <taxon>Chelicerata</taxon>
        <taxon>Arachnida</taxon>
        <taxon>Acari</taxon>
        <taxon>Acariformes</taxon>
        <taxon>Sarcoptiformes</taxon>
        <taxon>Astigmata</taxon>
        <taxon>Glycyphagoidea</taxon>
        <taxon>Echimyopodidae</taxon>
        <taxon>Blomia</taxon>
    </lineage>
</organism>
<dbReference type="SMART" id="SM00148">
    <property type="entry name" value="PLCXc"/>
    <property type="match status" value="1"/>
</dbReference>
<dbReference type="Proteomes" id="UP001142055">
    <property type="component" value="Chromosome 3"/>
</dbReference>
<keyword evidence="3" id="KW-0460">Magnesium</keyword>
<comment type="catalytic activity">
    <reaction evidence="1">
        <text>an N-(acyl)-sphingosylphosphoethanolamine = an N-(acyl)-sphingosyl-1,3-cyclic phosphate + ethanolamine</text>
        <dbReference type="Rhea" id="RHEA:60648"/>
        <dbReference type="ChEBI" id="CHEBI:57603"/>
        <dbReference type="ChEBI" id="CHEBI:143891"/>
        <dbReference type="ChEBI" id="CHEBI:143892"/>
    </reaction>
</comment>